<evidence type="ECO:0000313" key="2">
    <source>
        <dbReference type="EMBL" id="KAF4663887.1"/>
    </source>
</evidence>
<evidence type="ECO:0000313" key="1">
    <source>
        <dbReference type="EMBL" id="KAF4661026.1"/>
    </source>
</evidence>
<dbReference type="EMBL" id="JABANN010000368">
    <property type="protein sequence ID" value="KAF4661026.1"/>
    <property type="molecule type" value="Genomic_DNA"/>
</dbReference>
<organism evidence="1 4">
    <name type="scientific">Perkinsus olseni</name>
    <name type="common">Perkinsus atlanticus</name>
    <dbReference type="NCBI Taxonomy" id="32597"/>
    <lineage>
        <taxon>Eukaryota</taxon>
        <taxon>Sar</taxon>
        <taxon>Alveolata</taxon>
        <taxon>Perkinsozoa</taxon>
        <taxon>Perkinsea</taxon>
        <taxon>Perkinsida</taxon>
        <taxon>Perkinsidae</taxon>
        <taxon>Perkinsus</taxon>
    </lineage>
</organism>
<dbReference type="EMBL" id="JABAHT010000131">
    <property type="protein sequence ID" value="KAF4663887.1"/>
    <property type="molecule type" value="Genomic_DNA"/>
</dbReference>
<evidence type="ECO:0000313" key="3">
    <source>
        <dbReference type="Proteomes" id="UP000570595"/>
    </source>
</evidence>
<dbReference type="AlphaFoldDB" id="A0A7J6LPG8"/>
<proteinExistence type="predicted"/>
<sequence length="332" mass="37320">MAALLNKDEVLPAYRESGLLWISWPFLMGGRPTLSSLYAAGREGFILGLDAFQRSSALLLRQPGDFQQRRVMCRYAPDGLNLSTWTNVFEADRPLGSFRTLGDRSHVLVTCDNMLLVISSRNRKFKALITAPPGNDLSYLNCVSNGRFFMVGREDRKLFSATLPPFGKLPRPRSARLHPIEGVQWKAVADLPSDVTGMDVVAREDGKFKLVCVGYDVDTEENCIHYVDYEEIITTMNISEEALLCKFVPSNDEIVYVAGRADSSNFLWIRVVDIWSMSVPEVCRLEISGFGPKFSYLRFFTIMENGLVVLGLQNDVEEDPFFGVVVSQLECD</sequence>
<comment type="caution">
    <text evidence="1">The sequence shown here is derived from an EMBL/GenBank/DDBJ whole genome shotgun (WGS) entry which is preliminary data.</text>
</comment>
<accession>A0A7J6LPG8</accession>
<reference evidence="3 4" key="1">
    <citation type="submission" date="2020-04" db="EMBL/GenBank/DDBJ databases">
        <title>Perkinsus olseni comparative genomics.</title>
        <authorList>
            <person name="Bogema D.R."/>
        </authorList>
    </citation>
    <scope>NUCLEOTIDE SEQUENCE [LARGE SCALE GENOMIC DNA]</scope>
    <source>
        <strain evidence="2">ATCC PRA-179</strain>
        <strain evidence="1">ATCC PRA-31</strain>
    </source>
</reference>
<dbReference type="Proteomes" id="UP000572268">
    <property type="component" value="Unassembled WGS sequence"/>
</dbReference>
<gene>
    <name evidence="1" type="ORF">FOL46_005885</name>
    <name evidence="2" type="ORF">FOZ61_001299</name>
</gene>
<protein>
    <submittedName>
        <fullName evidence="1">Uncharacterized protein</fullName>
    </submittedName>
</protein>
<dbReference type="SUPFAM" id="SSF82171">
    <property type="entry name" value="DPP6 N-terminal domain-like"/>
    <property type="match status" value="1"/>
</dbReference>
<dbReference type="OrthoDB" id="10486886at2759"/>
<evidence type="ECO:0000313" key="4">
    <source>
        <dbReference type="Proteomes" id="UP000572268"/>
    </source>
</evidence>
<dbReference type="Proteomes" id="UP000570595">
    <property type="component" value="Unassembled WGS sequence"/>
</dbReference>
<name>A0A7J6LPG8_PEROL</name>